<keyword evidence="4 8" id="KW-0560">Oxidoreductase</keyword>
<dbReference type="InterPro" id="IPR050121">
    <property type="entry name" value="Cytochrome_P450_monoxygenase"/>
</dbReference>
<evidence type="ECO:0000256" key="8">
    <source>
        <dbReference type="RuleBase" id="RU000461"/>
    </source>
</evidence>
<gene>
    <name evidence="10" type="ORF">K444DRAFT_666692</name>
</gene>
<evidence type="ECO:0000256" key="1">
    <source>
        <dbReference type="ARBA" id="ARBA00001971"/>
    </source>
</evidence>
<evidence type="ECO:0000256" key="7">
    <source>
        <dbReference type="PIRSR" id="PIRSR602401-1"/>
    </source>
</evidence>
<dbReference type="Gene3D" id="1.10.630.10">
    <property type="entry name" value="Cytochrome P450"/>
    <property type="match status" value="1"/>
</dbReference>
<evidence type="ECO:0000256" key="6">
    <source>
        <dbReference type="ARBA" id="ARBA00023033"/>
    </source>
</evidence>
<dbReference type="CDD" id="cd11062">
    <property type="entry name" value="CYP58-like"/>
    <property type="match status" value="1"/>
</dbReference>
<dbReference type="InterPro" id="IPR036396">
    <property type="entry name" value="Cyt_P450_sf"/>
</dbReference>
<keyword evidence="9" id="KW-1133">Transmembrane helix</keyword>
<dbReference type="PRINTS" id="PR00463">
    <property type="entry name" value="EP450I"/>
</dbReference>
<dbReference type="AlphaFoldDB" id="A0A2J6SXH8"/>
<evidence type="ECO:0000313" key="11">
    <source>
        <dbReference type="Proteomes" id="UP000235371"/>
    </source>
</evidence>
<dbReference type="PANTHER" id="PTHR24305">
    <property type="entry name" value="CYTOCHROME P450"/>
    <property type="match status" value="1"/>
</dbReference>
<evidence type="ECO:0000256" key="4">
    <source>
        <dbReference type="ARBA" id="ARBA00023002"/>
    </source>
</evidence>
<comment type="similarity">
    <text evidence="2 8">Belongs to the cytochrome P450 family.</text>
</comment>
<dbReference type="InParanoid" id="A0A2J6SXH8"/>
<evidence type="ECO:0000256" key="5">
    <source>
        <dbReference type="ARBA" id="ARBA00023004"/>
    </source>
</evidence>
<dbReference type="InterPro" id="IPR017972">
    <property type="entry name" value="Cyt_P450_CS"/>
</dbReference>
<evidence type="ECO:0000256" key="3">
    <source>
        <dbReference type="ARBA" id="ARBA00022723"/>
    </source>
</evidence>
<dbReference type="PANTHER" id="PTHR24305:SF157">
    <property type="entry name" value="N-ACETYLTRYPTOPHAN 6-HYDROXYLASE IVOC-RELATED"/>
    <property type="match status" value="1"/>
</dbReference>
<dbReference type="EMBL" id="KZ613855">
    <property type="protein sequence ID" value="PMD55451.1"/>
    <property type="molecule type" value="Genomic_DNA"/>
</dbReference>
<comment type="cofactor">
    <cofactor evidence="1 7">
        <name>heme</name>
        <dbReference type="ChEBI" id="CHEBI:30413"/>
    </cofactor>
</comment>
<sequence length="537" mass="61351">MESIKTTVNGWNIMESIKTAVSSWNIMESIKTTVDGWSINMDVLYSPSSWPIRPLSLVAMIIPTYLILLSIYRLYFHPLAKFPGPKLPALTGLYEFYYECILGGRYFEEILRMHEQYGPIVRIRPDELHVNDPDWNEPFKISSRVSKWHWYYRAFGSSQASFGTVDHELHRIRRSPQNPYFTVAEVQKFEPEIEHIVGILCSRLEEAKKTGEPVNISNATKSLATDVVTEFAFHKSYNLLSEPDFAAGNHNMTRTFALVATWHRHFGFILQLFEAMPRWFVALTDPSAVAMLDFFDDIENQTKALIAKHKGHTGKDIAADIVQQMLDSDMPEVEKNTKHLMLEVRTIVAAGTETSGNTLSVTIFHLVANPEKALRLKEELLEAQKKNHGVPLTYQELLQLPYLNAVVSEGLRISTSGAGRHPRINPRSAMTYKSWTIPAGTPVSLTQKFIHENPTIFPNPRSFSPERWVNAADRKRLEKYLTPFGRGSRVCVGMNLANAEMYLALARIFASFDLGLYETNREDDIDQYHDFIKDFKL</sequence>
<dbReference type="SUPFAM" id="SSF48264">
    <property type="entry name" value="Cytochrome P450"/>
    <property type="match status" value="1"/>
</dbReference>
<keyword evidence="5 7" id="KW-0408">Iron</keyword>
<dbReference type="InterPro" id="IPR002401">
    <property type="entry name" value="Cyt_P450_E_grp-I"/>
</dbReference>
<keyword evidence="3 7" id="KW-0479">Metal-binding</keyword>
<dbReference type="PRINTS" id="PR00385">
    <property type="entry name" value="P450"/>
</dbReference>
<evidence type="ECO:0000313" key="10">
    <source>
        <dbReference type="EMBL" id="PMD55451.1"/>
    </source>
</evidence>
<dbReference type="GO" id="GO:0016705">
    <property type="term" value="F:oxidoreductase activity, acting on paired donors, with incorporation or reduction of molecular oxygen"/>
    <property type="evidence" value="ECO:0007669"/>
    <property type="project" value="InterPro"/>
</dbReference>
<keyword evidence="9" id="KW-0472">Membrane</keyword>
<dbReference type="Pfam" id="PF00067">
    <property type="entry name" value="p450"/>
    <property type="match status" value="1"/>
</dbReference>
<keyword evidence="7 8" id="KW-0349">Heme</keyword>
<dbReference type="GO" id="GO:0004497">
    <property type="term" value="F:monooxygenase activity"/>
    <property type="evidence" value="ECO:0007669"/>
    <property type="project" value="UniProtKB-KW"/>
</dbReference>
<protein>
    <submittedName>
        <fullName evidence="10">Putative cytochrome P450</fullName>
    </submittedName>
</protein>
<dbReference type="GO" id="GO:0020037">
    <property type="term" value="F:heme binding"/>
    <property type="evidence" value="ECO:0007669"/>
    <property type="project" value="InterPro"/>
</dbReference>
<dbReference type="InterPro" id="IPR001128">
    <property type="entry name" value="Cyt_P450"/>
</dbReference>
<evidence type="ECO:0000256" key="9">
    <source>
        <dbReference type="SAM" id="Phobius"/>
    </source>
</evidence>
<dbReference type="STRING" id="1095630.A0A2J6SXH8"/>
<keyword evidence="9" id="KW-0812">Transmembrane</keyword>
<dbReference type="GeneID" id="36595282"/>
<reference evidence="10 11" key="1">
    <citation type="submission" date="2016-04" db="EMBL/GenBank/DDBJ databases">
        <title>A degradative enzymes factory behind the ericoid mycorrhizal symbiosis.</title>
        <authorList>
            <consortium name="DOE Joint Genome Institute"/>
            <person name="Martino E."/>
            <person name="Morin E."/>
            <person name="Grelet G."/>
            <person name="Kuo A."/>
            <person name="Kohler A."/>
            <person name="Daghino S."/>
            <person name="Barry K."/>
            <person name="Choi C."/>
            <person name="Cichocki N."/>
            <person name="Clum A."/>
            <person name="Copeland A."/>
            <person name="Hainaut M."/>
            <person name="Haridas S."/>
            <person name="Labutti K."/>
            <person name="Lindquist E."/>
            <person name="Lipzen A."/>
            <person name="Khouja H.-R."/>
            <person name="Murat C."/>
            <person name="Ohm R."/>
            <person name="Olson A."/>
            <person name="Spatafora J."/>
            <person name="Veneault-Fourrey C."/>
            <person name="Henrissat B."/>
            <person name="Grigoriev I."/>
            <person name="Martin F."/>
            <person name="Perotto S."/>
        </authorList>
    </citation>
    <scope>NUCLEOTIDE SEQUENCE [LARGE SCALE GENOMIC DNA]</scope>
    <source>
        <strain evidence="10 11">E</strain>
    </source>
</reference>
<dbReference type="GO" id="GO:0005506">
    <property type="term" value="F:iron ion binding"/>
    <property type="evidence" value="ECO:0007669"/>
    <property type="project" value="InterPro"/>
</dbReference>
<keyword evidence="11" id="KW-1185">Reference proteome</keyword>
<organism evidence="10 11">
    <name type="scientific">Hyaloscypha bicolor E</name>
    <dbReference type="NCBI Taxonomy" id="1095630"/>
    <lineage>
        <taxon>Eukaryota</taxon>
        <taxon>Fungi</taxon>
        <taxon>Dikarya</taxon>
        <taxon>Ascomycota</taxon>
        <taxon>Pezizomycotina</taxon>
        <taxon>Leotiomycetes</taxon>
        <taxon>Helotiales</taxon>
        <taxon>Hyaloscyphaceae</taxon>
        <taxon>Hyaloscypha</taxon>
        <taxon>Hyaloscypha bicolor</taxon>
    </lineage>
</organism>
<feature type="binding site" description="axial binding residue" evidence="7">
    <location>
        <position position="491"/>
    </location>
    <ligand>
        <name>heme</name>
        <dbReference type="ChEBI" id="CHEBI:30413"/>
    </ligand>
    <ligandPart>
        <name>Fe</name>
        <dbReference type="ChEBI" id="CHEBI:18248"/>
    </ligandPart>
</feature>
<dbReference type="OrthoDB" id="3945418at2759"/>
<evidence type="ECO:0000256" key="2">
    <source>
        <dbReference type="ARBA" id="ARBA00010617"/>
    </source>
</evidence>
<accession>A0A2J6SXH8</accession>
<dbReference type="PROSITE" id="PS00086">
    <property type="entry name" value="CYTOCHROME_P450"/>
    <property type="match status" value="1"/>
</dbReference>
<keyword evidence="6 8" id="KW-0503">Monooxygenase</keyword>
<name>A0A2J6SXH8_9HELO</name>
<feature type="transmembrane region" description="Helical" evidence="9">
    <location>
        <begin position="55"/>
        <end position="76"/>
    </location>
</feature>
<proteinExistence type="inferred from homology"/>
<dbReference type="RefSeq" id="XP_024732355.1">
    <property type="nucleotide sequence ID" value="XM_024887206.1"/>
</dbReference>
<dbReference type="Proteomes" id="UP000235371">
    <property type="component" value="Unassembled WGS sequence"/>
</dbReference>